<evidence type="ECO:0000256" key="2">
    <source>
        <dbReference type="ARBA" id="ARBA00013194"/>
    </source>
</evidence>
<keyword evidence="9" id="KW-1185">Reference proteome</keyword>
<dbReference type="GO" id="GO:0005783">
    <property type="term" value="C:endoplasmic reticulum"/>
    <property type="evidence" value="ECO:0007669"/>
    <property type="project" value="TreeGrafter"/>
</dbReference>
<proteinExistence type="predicted"/>
<name>A0A4S4MLK5_9APHY</name>
<dbReference type="GO" id="GO:0003755">
    <property type="term" value="F:peptidyl-prolyl cis-trans isomerase activity"/>
    <property type="evidence" value="ECO:0007669"/>
    <property type="project" value="UniProtKB-KW"/>
</dbReference>
<protein>
    <recommendedName>
        <fullName evidence="2 5">peptidylprolyl isomerase</fullName>
        <ecNumber evidence="2 5">5.2.1.8</ecNumber>
    </recommendedName>
</protein>
<keyword evidence="4 5" id="KW-0413">Isomerase</keyword>
<evidence type="ECO:0000256" key="5">
    <source>
        <dbReference type="PROSITE-ProRule" id="PRU00277"/>
    </source>
</evidence>
<feature type="chain" id="PRO_5020813756" description="peptidylprolyl isomerase" evidence="6">
    <location>
        <begin position="24"/>
        <end position="144"/>
    </location>
</feature>
<feature type="signal peptide" evidence="6">
    <location>
        <begin position="1"/>
        <end position="23"/>
    </location>
</feature>
<dbReference type="SUPFAM" id="SSF54534">
    <property type="entry name" value="FKBP-like"/>
    <property type="match status" value="1"/>
</dbReference>
<reference evidence="8 9" key="1">
    <citation type="submission" date="2019-02" db="EMBL/GenBank/DDBJ databases">
        <title>Genome sequencing of the rare red list fungi Antrodiella citrinella (Flaviporus citrinellus).</title>
        <authorList>
            <person name="Buettner E."/>
            <person name="Kellner H."/>
        </authorList>
    </citation>
    <scope>NUCLEOTIDE SEQUENCE [LARGE SCALE GENOMIC DNA]</scope>
    <source>
        <strain evidence="8 9">DSM 108506</strain>
    </source>
</reference>
<comment type="catalytic activity">
    <reaction evidence="1 5">
        <text>[protein]-peptidylproline (omega=180) = [protein]-peptidylproline (omega=0)</text>
        <dbReference type="Rhea" id="RHEA:16237"/>
        <dbReference type="Rhea" id="RHEA-COMP:10747"/>
        <dbReference type="Rhea" id="RHEA-COMP:10748"/>
        <dbReference type="ChEBI" id="CHEBI:83833"/>
        <dbReference type="ChEBI" id="CHEBI:83834"/>
        <dbReference type="EC" id="5.2.1.8"/>
    </reaction>
</comment>
<dbReference type="AlphaFoldDB" id="A0A4S4MLK5"/>
<feature type="domain" description="PPIase FKBP-type" evidence="7">
    <location>
        <begin position="47"/>
        <end position="136"/>
    </location>
</feature>
<dbReference type="PANTHER" id="PTHR45779">
    <property type="entry name" value="PEPTIDYLPROLYL ISOMERASE"/>
    <property type="match status" value="1"/>
</dbReference>
<gene>
    <name evidence="8" type="ORF">EUX98_g7423</name>
</gene>
<evidence type="ECO:0000256" key="3">
    <source>
        <dbReference type="ARBA" id="ARBA00023110"/>
    </source>
</evidence>
<evidence type="ECO:0000256" key="4">
    <source>
        <dbReference type="ARBA" id="ARBA00023235"/>
    </source>
</evidence>
<evidence type="ECO:0000313" key="8">
    <source>
        <dbReference type="EMBL" id="THH26764.1"/>
    </source>
</evidence>
<organism evidence="8 9">
    <name type="scientific">Antrodiella citrinella</name>
    <dbReference type="NCBI Taxonomy" id="2447956"/>
    <lineage>
        <taxon>Eukaryota</taxon>
        <taxon>Fungi</taxon>
        <taxon>Dikarya</taxon>
        <taxon>Basidiomycota</taxon>
        <taxon>Agaricomycotina</taxon>
        <taxon>Agaricomycetes</taxon>
        <taxon>Polyporales</taxon>
        <taxon>Steccherinaceae</taxon>
        <taxon>Antrodiella</taxon>
    </lineage>
</organism>
<comment type="caution">
    <text evidence="8">The sequence shown here is derived from an EMBL/GenBank/DDBJ whole genome shotgun (WGS) entry which is preliminary data.</text>
</comment>
<dbReference type="Pfam" id="PF00254">
    <property type="entry name" value="FKBP_C"/>
    <property type="match status" value="1"/>
</dbReference>
<accession>A0A4S4MLK5</accession>
<dbReference type="EC" id="5.2.1.8" evidence="2 5"/>
<dbReference type="FunFam" id="3.10.50.40:FF:000006">
    <property type="entry name" value="Peptidyl-prolyl cis-trans isomerase"/>
    <property type="match status" value="1"/>
</dbReference>
<dbReference type="InterPro" id="IPR001179">
    <property type="entry name" value="PPIase_FKBP_dom"/>
</dbReference>
<evidence type="ECO:0000256" key="6">
    <source>
        <dbReference type="SAM" id="SignalP"/>
    </source>
</evidence>
<dbReference type="PROSITE" id="PS50059">
    <property type="entry name" value="FKBP_PPIASE"/>
    <property type="match status" value="1"/>
</dbReference>
<dbReference type="Gene3D" id="3.10.50.40">
    <property type="match status" value="1"/>
</dbReference>
<dbReference type="PANTHER" id="PTHR45779:SF7">
    <property type="entry name" value="PEPTIDYLPROLYL ISOMERASE"/>
    <property type="match status" value="1"/>
</dbReference>
<dbReference type="OrthoDB" id="1902587at2759"/>
<keyword evidence="3 5" id="KW-0697">Rotamase</keyword>
<evidence type="ECO:0000256" key="1">
    <source>
        <dbReference type="ARBA" id="ARBA00000971"/>
    </source>
</evidence>
<sequence length="144" mass="15494">MNFKLLSWLSVAVLALSVAAADSKDITSLQIDTTYKPDDCTVTAQKGDSIKVHYTGTLYENGKKFDSSLDRGQPLALRLGVGQVIKGWDDGLVGMCLHEKRTLTIPDNQAYGSRGAGGLIPPNAALVFTTELVELNGKTSHEEL</sequence>
<dbReference type="InterPro" id="IPR044609">
    <property type="entry name" value="FKBP2/11"/>
</dbReference>
<evidence type="ECO:0000259" key="7">
    <source>
        <dbReference type="PROSITE" id="PS50059"/>
    </source>
</evidence>
<dbReference type="Proteomes" id="UP000308730">
    <property type="component" value="Unassembled WGS sequence"/>
</dbReference>
<keyword evidence="6" id="KW-0732">Signal</keyword>
<evidence type="ECO:0000313" key="9">
    <source>
        <dbReference type="Proteomes" id="UP000308730"/>
    </source>
</evidence>
<dbReference type="EMBL" id="SGPM01000313">
    <property type="protein sequence ID" value="THH26764.1"/>
    <property type="molecule type" value="Genomic_DNA"/>
</dbReference>
<dbReference type="InterPro" id="IPR046357">
    <property type="entry name" value="PPIase_dom_sf"/>
</dbReference>